<sequence>MGCCATVVQQGQLSHTVVSGKTFSIVRCFSGGRTRSKRPILPSRFTPRQPPTRRGPAVIEKWRLKVAGRKRFPLKPIEISGGGHYEPRSGVGQKIRRIEQKYLLDPNDYEQGQYGPIRRLDLRIMDEMTTSPVNADKIWYMFRRYREVTPIHKLDRAIISRVMDVMADAQPAVDMRPRLDSILGTIYTMSTRTTLAHTSQPSSHLNSSTFTLSAPILSASHTSFNNTLTYPDIKAIIRNYGQSASTLQEIHDLFDQLASQYNIRVGVGEVEDLFKILAKNLKYDLVLGLFSQLPFRNIYPSLAIYETVLRVVSTQSTVELAMSLIDQAIVRRFQLTEHIIYSALVAIQRHKQRSEQIAFVNKIREHMVLHKVQMTHLLYFQLHGIYQNTMQMNELDALNELYNSQSEASHKWWKSALVENAKTGDMITVDAFYREASLKNALFDSSTYDTIIKAFVKLEDGAKANLYHMRMRFEKVYTKESTYFCLLEFFLKRKNEGRCVSLKTQAVRRRMHISEDYYVYAISCLLQSGRVTIAREHLRELWRTNIRPTSKIYNLFIAAYLEQKRFNVPKALIYLSEMIELGVRLDAGTYYAFMHRFWKQRSLEDALNLVNLLDRKGIPLNTIVYNNIMRLQYHVNGVEAAEKIYSEMVRRQIPMDQDSFAYLIEVYMGEDMPLRALEFWNGIYHSNLVPTNDAAISIIQYICKAKDTRLWKKEWARIIDSGVRLESNACNLCIEALIALDMPKLIFPVMELIFPKFDASPDIHVFQDLHVYLEDGGHDVIWSNITAFWSKRNNRFSKQINGLPYELTPSELQSQADRAGMLKTTRAFVQRRKQRIDNHNLFQLRKHQIPLSYYEQILDSHLDDILRVLSSDREDILTDVLRIEHYPKAIPFDDEIRSCKNRIPHSLDKLYTTPSYITFEE</sequence>
<dbReference type="InterPro" id="IPR011990">
    <property type="entry name" value="TPR-like_helical_dom_sf"/>
</dbReference>
<evidence type="ECO:0008006" key="4">
    <source>
        <dbReference type="Google" id="ProtNLM"/>
    </source>
</evidence>
<proteinExistence type="predicted"/>
<accession>A0ABQ8F5N4</accession>
<dbReference type="EMBL" id="JAFCIX010000376">
    <property type="protein sequence ID" value="KAH6592666.1"/>
    <property type="molecule type" value="Genomic_DNA"/>
</dbReference>
<dbReference type="PANTHER" id="PTHR47939">
    <property type="entry name" value="MEMBRANE-ASSOCIATED SALT-INDUCIBLE PROTEIN-LIKE"/>
    <property type="match status" value="1"/>
</dbReference>
<evidence type="ECO:0000313" key="2">
    <source>
        <dbReference type="EMBL" id="KAH6592666.1"/>
    </source>
</evidence>
<protein>
    <recommendedName>
        <fullName evidence="4">Pentacotripeptide-repeat region of PRORP domain-containing protein</fullName>
    </recommendedName>
</protein>
<dbReference type="PANTHER" id="PTHR47939:SF13">
    <property type="entry name" value="OS03G0201400 PROTEIN"/>
    <property type="match status" value="1"/>
</dbReference>
<dbReference type="Pfam" id="PF13812">
    <property type="entry name" value="PPR_3"/>
    <property type="match status" value="1"/>
</dbReference>
<reference evidence="2 3" key="1">
    <citation type="submission" date="2021-02" db="EMBL/GenBank/DDBJ databases">
        <title>Variation within the Batrachochytrium salamandrivorans European outbreak.</title>
        <authorList>
            <person name="Kelly M."/>
            <person name="Pasmans F."/>
            <person name="Shea T.P."/>
            <person name="Munoz J.F."/>
            <person name="Carranza S."/>
            <person name="Cuomo C.A."/>
            <person name="Martel A."/>
        </authorList>
    </citation>
    <scope>NUCLEOTIDE SEQUENCE [LARGE SCALE GENOMIC DNA]</scope>
    <source>
        <strain evidence="2 3">AMFP18/2</strain>
    </source>
</reference>
<evidence type="ECO:0000313" key="3">
    <source>
        <dbReference type="Proteomes" id="UP001648503"/>
    </source>
</evidence>
<evidence type="ECO:0000256" key="1">
    <source>
        <dbReference type="ARBA" id="ARBA00022737"/>
    </source>
</evidence>
<keyword evidence="1" id="KW-0677">Repeat</keyword>
<comment type="caution">
    <text evidence="2">The sequence shown here is derived from an EMBL/GenBank/DDBJ whole genome shotgun (WGS) entry which is preliminary data.</text>
</comment>
<dbReference type="Proteomes" id="UP001648503">
    <property type="component" value="Unassembled WGS sequence"/>
</dbReference>
<dbReference type="InterPro" id="IPR002885">
    <property type="entry name" value="PPR_rpt"/>
</dbReference>
<organism evidence="2 3">
    <name type="scientific">Batrachochytrium salamandrivorans</name>
    <dbReference type="NCBI Taxonomy" id="1357716"/>
    <lineage>
        <taxon>Eukaryota</taxon>
        <taxon>Fungi</taxon>
        <taxon>Fungi incertae sedis</taxon>
        <taxon>Chytridiomycota</taxon>
        <taxon>Chytridiomycota incertae sedis</taxon>
        <taxon>Chytridiomycetes</taxon>
        <taxon>Rhizophydiales</taxon>
        <taxon>Rhizophydiales incertae sedis</taxon>
        <taxon>Batrachochytrium</taxon>
    </lineage>
</organism>
<gene>
    <name evidence="2" type="ORF">BASA50_007954</name>
</gene>
<dbReference type="InterPro" id="IPR050667">
    <property type="entry name" value="PPR-containing_protein"/>
</dbReference>
<name>A0ABQ8F5N4_9FUNG</name>
<keyword evidence="3" id="KW-1185">Reference proteome</keyword>
<dbReference type="Gene3D" id="1.25.40.10">
    <property type="entry name" value="Tetratricopeptide repeat domain"/>
    <property type="match status" value="3"/>
</dbReference>